<dbReference type="EMBL" id="MPLS01000045">
    <property type="protein sequence ID" value="ORI97113.1"/>
    <property type="molecule type" value="Genomic_DNA"/>
</dbReference>
<organism evidence="1 2">
    <name type="scientific">Leuconostoc pseudomesenteroides</name>
    <dbReference type="NCBI Taxonomy" id="33968"/>
    <lineage>
        <taxon>Bacteria</taxon>
        <taxon>Bacillati</taxon>
        <taxon>Bacillota</taxon>
        <taxon>Bacilli</taxon>
        <taxon>Lactobacillales</taxon>
        <taxon>Lactobacillaceae</taxon>
        <taxon>Leuconostoc</taxon>
    </lineage>
</organism>
<proteinExistence type="predicted"/>
<dbReference type="Proteomes" id="UP000192288">
    <property type="component" value="Unassembled WGS sequence"/>
</dbReference>
<name>A0A1X0VBL3_LEUPS</name>
<dbReference type="STRING" id="33968.BMS77_09645"/>
<evidence type="ECO:0000313" key="2">
    <source>
        <dbReference type="Proteomes" id="UP000192288"/>
    </source>
</evidence>
<evidence type="ECO:0000313" key="1">
    <source>
        <dbReference type="EMBL" id="ORI97113.1"/>
    </source>
</evidence>
<reference evidence="1 2" key="1">
    <citation type="journal article" date="2017" name="Front. Microbiol.">
        <title>Genomic Characterization of Dairy Associated Leuconostoc Species and Diversity of Leuconostocs in Undefined Mixed Mesophilic Starter Cultures.</title>
        <authorList>
            <person name="Frantzen C.A."/>
            <person name="Kot W."/>
            <person name="Pedersen T.B."/>
            <person name="Ardo Y.M."/>
            <person name="Broadbent J.R."/>
            <person name="Neve H."/>
            <person name="Hansen L.H."/>
            <person name="Dal Bello F."/>
            <person name="Ostlie H.M."/>
            <person name="Kleppen H.P."/>
            <person name="Vogensen F.K."/>
            <person name="Holo H."/>
        </authorList>
    </citation>
    <scope>NUCLEOTIDE SEQUENCE [LARGE SCALE GENOMIC DNA]</scope>
    <source>
        <strain evidence="1 2">LMGCF08</strain>
    </source>
</reference>
<dbReference type="RefSeq" id="WP_080519581.1">
    <property type="nucleotide sequence ID" value="NZ_MPLS01000045.1"/>
</dbReference>
<sequence>MVLEVKKIQSLSAQSIEDLKAIEKIGGLEHLAQLSDELKKAMADEEQLRAVSPMLPPYFAELRKNLGFLLGTAKSLQTHGINRTKDIQGLLDQLSHIK</sequence>
<protein>
    <submittedName>
        <fullName evidence="1">Uncharacterized protein</fullName>
    </submittedName>
</protein>
<dbReference type="AlphaFoldDB" id="A0A1X0VBL3"/>
<gene>
    <name evidence="1" type="ORF">BMR96_08920</name>
</gene>
<accession>A0A1X0VBL3</accession>
<comment type="caution">
    <text evidence="1">The sequence shown here is derived from an EMBL/GenBank/DDBJ whole genome shotgun (WGS) entry which is preliminary data.</text>
</comment>